<gene>
    <name evidence="1" type="ORF">F4821DRAFT_230093</name>
</gene>
<comment type="caution">
    <text evidence="1">The sequence shown here is derived from an EMBL/GenBank/DDBJ whole genome shotgun (WGS) entry which is preliminary data.</text>
</comment>
<sequence>MANLPSQHPHLSLHLADRSLTPLITSSRSRPQLDALTSLSHTALSAHESALRLGLGSPQRIMVEHTGRGPVLLQSYLRASPSTAPSSSAATTHNNTNTNTTAPTALSSTTISTPTVPGGATTNGATGSPPSSSSSSLTSASAQTPVNEAAGGGAGAGAAAVERRLQQLQLGEPSAALQPAEPEDGAHDDNSGAPMLVGVVVAPGADEARDARRAAARLERVGREVQAWWADVEQQMQGGEEEEGGAAAGDAAGD</sequence>
<dbReference type="EMBL" id="MU394293">
    <property type="protein sequence ID" value="KAI6089863.1"/>
    <property type="molecule type" value="Genomic_DNA"/>
</dbReference>
<keyword evidence="2" id="KW-1185">Reference proteome</keyword>
<organism evidence="1 2">
    <name type="scientific">Hypoxylon rubiginosum</name>
    <dbReference type="NCBI Taxonomy" id="110542"/>
    <lineage>
        <taxon>Eukaryota</taxon>
        <taxon>Fungi</taxon>
        <taxon>Dikarya</taxon>
        <taxon>Ascomycota</taxon>
        <taxon>Pezizomycotina</taxon>
        <taxon>Sordariomycetes</taxon>
        <taxon>Xylariomycetidae</taxon>
        <taxon>Xylariales</taxon>
        <taxon>Hypoxylaceae</taxon>
        <taxon>Hypoxylon</taxon>
    </lineage>
</organism>
<dbReference type="Proteomes" id="UP001497680">
    <property type="component" value="Unassembled WGS sequence"/>
</dbReference>
<reference evidence="1 2" key="1">
    <citation type="journal article" date="2022" name="New Phytol.">
        <title>Ecological generalism drives hyperdiversity of secondary metabolite gene clusters in xylarialean endophytes.</title>
        <authorList>
            <person name="Franco M.E.E."/>
            <person name="Wisecaver J.H."/>
            <person name="Arnold A.E."/>
            <person name="Ju Y.M."/>
            <person name="Slot J.C."/>
            <person name="Ahrendt S."/>
            <person name="Moore L.P."/>
            <person name="Eastman K.E."/>
            <person name="Scott K."/>
            <person name="Konkel Z."/>
            <person name="Mondo S.J."/>
            <person name="Kuo A."/>
            <person name="Hayes R.D."/>
            <person name="Haridas S."/>
            <person name="Andreopoulos B."/>
            <person name="Riley R."/>
            <person name="LaButti K."/>
            <person name="Pangilinan J."/>
            <person name="Lipzen A."/>
            <person name="Amirebrahimi M."/>
            <person name="Yan J."/>
            <person name="Adam C."/>
            <person name="Keymanesh K."/>
            <person name="Ng V."/>
            <person name="Louie K."/>
            <person name="Northen T."/>
            <person name="Drula E."/>
            <person name="Henrissat B."/>
            <person name="Hsieh H.M."/>
            <person name="Youens-Clark K."/>
            <person name="Lutzoni F."/>
            <person name="Miadlikowska J."/>
            <person name="Eastwood D.C."/>
            <person name="Hamelin R.C."/>
            <person name="Grigoriev I.V."/>
            <person name="U'Ren J.M."/>
        </authorList>
    </citation>
    <scope>NUCLEOTIDE SEQUENCE [LARGE SCALE GENOMIC DNA]</scope>
    <source>
        <strain evidence="1 2">ER1909</strain>
    </source>
</reference>
<protein>
    <submittedName>
        <fullName evidence="1">Uncharacterized protein</fullName>
    </submittedName>
</protein>
<accession>A0ACC0DAT0</accession>
<proteinExistence type="predicted"/>
<name>A0ACC0DAT0_9PEZI</name>
<evidence type="ECO:0000313" key="2">
    <source>
        <dbReference type="Proteomes" id="UP001497680"/>
    </source>
</evidence>
<evidence type="ECO:0000313" key="1">
    <source>
        <dbReference type="EMBL" id="KAI6089863.1"/>
    </source>
</evidence>